<feature type="repeat" description="ANK" evidence="3">
    <location>
        <begin position="1760"/>
        <end position="1792"/>
    </location>
</feature>
<sequence>MSDHSMTHEDQDFVVVNDKDLAGFNSTGLLPQSPEDVLKIRQWLQPTEYEAESSEYKKHLSSFVPGTGEWIQKTDQYQQWLQDPNHGTLWLKGVAGSGKSVVAAHVAAMASTERVPVLSFFFRQTISTNKTPQSLLRDWLAQILGFSPSLQLKINSLLENRRTLDSMAFDELWDLLVQALSERQRVYCIADAIDEMDLDNEKFMRKLIDLGRKSPSTIKVFITSRPLPCVEKALSEPSVAQILLQSQLVHQDISLVEQAVRRTILYARLMLDQLLEFGDEPTKVDDALQKLPIGLGQMYSRMLSDHSERTGTSQELQLFILQSVTHASRPLRLLELAAITDFVDRNSETRLIASGQTSPQDTKSIIRHGCGPLLEILEDETVSIIHHSLTEFLTDVGRHNTDADVEQFPCISGHDTHVSMAKLCVEYLLSGLRELSSKEDENTSRPKCMTKNARMTLPFLDYSLNYLYYHILKTEESDETLFLLMDRLLVADPETFSLYMTLLEPEFDGEPSPLHLVASKGLAAYTKHLIQLGQDIECLDPQGQRSLHHAASNGHVNVVRTLLERGASNNPDDKRGHTPLHLASSANRSGVVKILLAAGVDPLTPKTKEDPGNWCGNAARTKRNTALEYASTYGHAKTTETVLAILTDSRVDVNRQINHRTLIHLAAHAHDVESMEKLLHLGADVNIRSNFLFDNTGVRCMGAEDRINPGGVEGVPDAIGCRVLTGSSGWDPKEPYPEIVEFLLDHGADASLPTKSGSTVLHLGTQRSEKVVGLLVSRGADLNARLASNGRTPIYGAADPTVLIKFGADCNVQDNEGNTPLHVAMEGYSPSVTRAKVLLENGVDPNKKNKKGNTAIHNMHSWLRQEELLRALLAAGADLESKTVQGRTVLLQALEHDNSIFSYFECLVEAGADINARDFKGRTVLHYCCAKDDGVDMLRKFVEKGADPLWTDFAGNTLFHQIARQQPAYSADKQLALFNLLLELGVSPSMRNNVGQTPFHTASSMWRGDMRWSSYKTDPFKFLLGPKCNLDVNAVDDSGVCPIHLAASLCEPQVRELLNEGADLAVFTLEGLSPLHVAARSRQTNVVGLLVEEYIKREQAQIIDQRDIEGRTALHYAARSGRSETVAILLSLGASNVNIEDNKGLTPLDVCSEIRDEDLLWKNRKHDYRVYYISAPGVKLSELNRPYGGDNENSRSNKSEIKEEADKIGCREIIRLLVAHGADISFMVDGDLRDPYVGRGSNAFIRALDNDCEAMADELLELSKSLKREDVPKSEENEDDEDDWRFYEPWNDYVEKYVLLRSQSSPGILKNIVKPGEDNLPIFQALLKTENEVGIAELKKLDADLLKPDWHGGSCITLLVKFGYATLLKKYGADAALMNDAWIEETEKTNVNLPGRLKQLLLIACGRKIWNLDVIKVLVDDFKVDINARCKKENITALHVLASSQHWWQSHALEYLLQHGVSPEIKNGALHVAIHSRRGEVAAEILLRYGADPNFVGEDGLTCLNNASQYPAIVRDLIKYGADASGGKKPFVFDAIKALDLDTINLLVEMKTDLNLKPEPEPEPELSGNEWENRGYGLRRLMFDSRDVAEESYPIHYAASREFNKPESREKILSIIEALLRGGADPFLPYNDKGDFILHELCESDGIIEPFISHPNFASNIESRDSQGRTLLLAACSTNSEYFRNGLTNAKPVQKISTVQLLFNNGADITAIDNDGRNAVHHLLTSSERYEYMHANDPTDFVLILSHELGSQLAIQKDNSGATPLQHALRNKQLWAIEPLLTKGADPLEADPKGNTALHHLASQFTYVSYAGLYSEKSPLTAPLFSKFRSLGVDINSPNALGETPIFNLISSEGFCREHLQMFEEKGVDLKVKNAKGQGLLHGVARMGSVECFRWLMGKGLDAREEDGKGRTGLDVAVVSGREGILEIFKRDR</sequence>
<gene>
    <name evidence="5" type="ORF">PAC_18880</name>
</gene>
<dbReference type="PROSITE" id="PS50837">
    <property type="entry name" value="NACHT"/>
    <property type="match status" value="1"/>
</dbReference>
<proteinExistence type="predicted"/>
<feature type="repeat" description="ANK" evidence="3">
    <location>
        <begin position="816"/>
        <end position="850"/>
    </location>
</feature>
<dbReference type="Pfam" id="PF12796">
    <property type="entry name" value="Ank_2"/>
    <property type="match status" value="5"/>
</dbReference>
<evidence type="ECO:0000256" key="2">
    <source>
        <dbReference type="ARBA" id="ARBA00023043"/>
    </source>
</evidence>
<dbReference type="Gene3D" id="1.25.40.20">
    <property type="entry name" value="Ankyrin repeat-containing domain"/>
    <property type="match status" value="7"/>
</dbReference>
<dbReference type="SUPFAM" id="SSF52540">
    <property type="entry name" value="P-loop containing nucleoside triphosphate hydrolases"/>
    <property type="match status" value="1"/>
</dbReference>
<evidence type="ECO:0000313" key="5">
    <source>
        <dbReference type="EMBL" id="CZR68979.1"/>
    </source>
</evidence>
<organism evidence="5 6">
    <name type="scientific">Phialocephala subalpina</name>
    <dbReference type="NCBI Taxonomy" id="576137"/>
    <lineage>
        <taxon>Eukaryota</taxon>
        <taxon>Fungi</taxon>
        <taxon>Dikarya</taxon>
        <taxon>Ascomycota</taxon>
        <taxon>Pezizomycotina</taxon>
        <taxon>Leotiomycetes</taxon>
        <taxon>Helotiales</taxon>
        <taxon>Mollisiaceae</taxon>
        <taxon>Phialocephala</taxon>
        <taxon>Phialocephala fortinii species complex</taxon>
    </lineage>
</organism>
<feature type="domain" description="NACHT" evidence="4">
    <location>
        <begin position="87"/>
        <end position="226"/>
    </location>
</feature>
<dbReference type="PROSITE" id="PS50297">
    <property type="entry name" value="ANK_REP_REGION"/>
    <property type="match status" value="6"/>
</dbReference>
<dbReference type="SMART" id="SM00248">
    <property type="entry name" value="ANK"/>
    <property type="match status" value="25"/>
</dbReference>
<feature type="repeat" description="ANK" evidence="3">
    <location>
        <begin position="542"/>
        <end position="574"/>
    </location>
</feature>
<feature type="repeat" description="ANK" evidence="3">
    <location>
        <begin position="1070"/>
        <end position="1092"/>
    </location>
</feature>
<keyword evidence="1" id="KW-0677">Repeat</keyword>
<evidence type="ECO:0000313" key="6">
    <source>
        <dbReference type="Proteomes" id="UP000184330"/>
    </source>
</evidence>
<name>A0A1L7XVF0_9HELO</name>
<dbReference type="Pfam" id="PF00023">
    <property type="entry name" value="Ank"/>
    <property type="match status" value="2"/>
</dbReference>
<dbReference type="STRING" id="576137.A0A1L7XVF0"/>
<reference evidence="5 6" key="1">
    <citation type="submission" date="2016-03" db="EMBL/GenBank/DDBJ databases">
        <authorList>
            <person name="Ploux O."/>
        </authorList>
    </citation>
    <scope>NUCLEOTIDE SEQUENCE [LARGE SCALE GENOMIC DNA]</scope>
    <source>
        <strain evidence="5 6">UAMH 11012</strain>
    </source>
</reference>
<dbReference type="InterPro" id="IPR056884">
    <property type="entry name" value="NPHP3-like_N"/>
</dbReference>
<dbReference type="Pfam" id="PF24883">
    <property type="entry name" value="NPHP3_N"/>
    <property type="match status" value="1"/>
</dbReference>
<dbReference type="InterPro" id="IPR036770">
    <property type="entry name" value="Ankyrin_rpt-contain_sf"/>
</dbReference>
<feature type="repeat" description="ANK" evidence="3">
    <location>
        <begin position="1109"/>
        <end position="1135"/>
    </location>
</feature>
<evidence type="ECO:0000256" key="3">
    <source>
        <dbReference type="PROSITE-ProRule" id="PRU00023"/>
    </source>
</evidence>
<dbReference type="InterPro" id="IPR007111">
    <property type="entry name" value="NACHT_NTPase"/>
</dbReference>
<accession>A0A1L7XVF0</accession>
<dbReference type="Proteomes" id="UP000184330">
    <property type="component" value="Unassembled WGS sequence"/>
</dbReference>
<dbReference type="OrthoDB" id="21416at2759"/>
<dbReference type="InterPro" id="IPR027417">
    <property type="entry name" value="P-loop_NTPase"/>
</dbReference>
<protein>
    <recommendedName>
        <fullName evidence="4">NACHT domain-containing protein</fullName>
    </recommendedName>
</protein>
<dbReference type="PROSITE" id="PS50088">
    <property type="entry name" value="ANK_REPEAT"/>
    <property type="match status" value="8"/>
</dbReference>
<dbReference type="InterPro" id="IPR002110">
    <property type="entry name" value="Ankyrin_rpt"/>
</dbReference>
<dbReference type="PANTHER" id="PTHR24198:SF165">
    <property type="entry name" value="ANKYRIN REPEAT-CONTAINING PROTEIN-RELATED"/>
    <property type="match status" value="1"/>
</dbReference>
<dbReference type="EMBL" id="FJOG01000063">
    <property type="protein sequence ID" value="CZR68979.1"/>
    <property type="molecule type" value="Genomic_DNA"/>
</dbReference>
<keyword evidence="6" id="KW-1185">Reference proteome</keyword>
<feature type="repeat" description="ANK" evidence="3">
    <location>
        <begin position="575"/>
        <end position="601"/>
    </location>
</feature>
<dbReference type="PRINTS" id="PR01415">
    <property type="entry name" value="ANKYRIN"/>
</dbReference>
<evidence type="ECO:0000259" key="4">
    <source>
        <dbReference type="PROSITE" id="PS50837"/>
    </source>
</evidence>
<dbReference type="Gene3D" id="3.40.50.300">
    <property type="entry name" value="P-loop containing nucleotide triphosphate hydrolases"/>
    <property type="match status" value="1"/>
</dbReference>
<feature type="repeat" description="ANK" evidence="3">
    <location>
        <begin position="885"/>
        <end position="919"/>
    </location>
</feature>
<dbReference type="SUPFAM" id="SSF48403">
    <property type="entry name" value="Ankyrin repeat"/>
    <property type="match status" value="4"/>
</dbReference>
<evidence type="ECO:0000256" key="1">
    <source>
        <dbReference type="ARBA" id="ARBA00022737"/>
    </source>
</evidence>
<keyword evidence="2 3" id="KW-0040">ANK repeat</keyword>
<feature type="repeat" description="ANK" evidence="3">
    <location>
        <begin position="658"/>
        <end position="690"/>
    </location>
</feature>
<dbReference type="PANTHER" id="PTHR24198">
    <property type="entry name" value="ANKYRIN REPEAT AND PROTEIN KINASE DOMAIN-CONTAINING PROTEIN"/>
    <property type="match status" value="1"/>
</dbReference>